<evidence type="ECO:0000313" key="2">
    <source>
        <dbReference type="EMBL" id="EUA89578.1"/>
    </source>
</evidence>
<name>A0ABP3AE48_MYCUL</name>
<proteinExistence type="predicted"/>
<accession>A0ABP3AE48</accession>
<evidence type="ECO:0000313" key="3">
    <source>
        <dbReference type="Proteomes" id="UP000020681"/>
    </source>
</evidence>
<sequence length="56" mass="5729">MEFQQPNGGSVGTDHDLREPNATSPRAGCRSSWCGSRCADSGTGGPSAAAGRRHLA</sequence>
<comment type="caution">
    <text evidence="2">The sequence shown here is derived from an EMBL/GenBank/DDBJ whole genome shotgun (WGS) entry which is preliminary data.</text>
</comment>
<protein>
    <submittedName>
        <fullName evidence="2">Uncharacterized protein</fullName>
    </submittedName>
</protein>
<gene>
    <name evidence="2" type="ORF">I551_4082</name>
</gene>
<keyword evidence="3" id="KW-1185">Reference proteome</keyword>
<dbReference type="Proteomes" id="UP000020681">
    <property type="component" value="Unassembled WGS sequence"/>
</dbReference>
<organism evidence="2 3">
    <name type="scientific">Mycobacterium ulcerans str. Harvey</name>
    <dbReference type="NCBI Taxonomy" id="1299332"/>
    <lineage>
        <taxon>Bacteria</taxon>
        <taxon>Bacillati</taxon>
        <taxon>Actinomycetota</taxon>
        <taxon>Actinomycetes</taxon>
        <taxon>Mycobacteriales</taxon>
        <taxon>Mycobacteriaceae</taxon>
        <taxon>Mycobacterium</taxon>
        <taxon>Mycobacterium ulcerans group</taxon>
    </lineage>
</organism>
<feature type="region of interest" description="Disordered" evidence="1">
    <location>
        <begin position="1"/>
        <end position="56"/>
    </location>
</feature>
<reference evidence="2 3" key="1">
    <citation type="submission" date="2014-01" db="EMBL/GenBank/DDBJ databases">
        <authorList>
            <person name="Dobos K."/>
            <person name="Lenaerts A."/>
            <person name="Ordway D."/>
            <person name="DeGroote M.A."/>
            <person name="Parker T."/>
            <person name="Sizemore C."/>
            <person name="Tallon L.J."/>
            <person name="Sadzewicz L.K."/>
            <person name="Sengamalay N."/>
            <person name="Fraser C.M."/>
            <person name="Hine E."/>
            <person name="Shefchek K.A."/>
            <person name="Das S.P."/>
            <person name="Tettelin H."/>
        </authorList>
    </citation>
    <scope>NUCLEOTIDE SEQUENCE [LARGE SCALE GENOMIC DNA]</scope>
    <source>
        <strain evidence="2 3">Harvey</strain>
    </source>
</reference>
<dbReference type="EMBL" id="JAOL01000120">
    <property type="protein sequence ID" value="EUA89578.1"/>
    <property type="molecule type" value="Genomic_DNA"/>
</dbReference>
<evidence type="ECO:0000256" key="1">
    <source>
        <dbReference type="SAM" id="MobiDB-lite"/>
    </source>
</evidence>